<evidence type="ECO:0000313" key="2">
    <source>
        <dbReference type="EMBL" id="CAK9176402.1"/>
    </source>
</evidence>
<accession>A0ABC8U3R3</accession>
<evidence type="ECO:0000256" key="1">
    <source>
        <dbReference type="SAM" id="MobiDB-lite"/>
    </source>
</evidence>
<reference evidence="2 3" key="1">
    <citation type="submission" date="2024-02" db="EMBL/GenBank/DDBJ databases">
        <authorList>
            <person name="Vignale AGUSTIN F."/>
            <person name="Sosa J E."/>
            <person name="Modenutti C."/>
        </authorList>
    </citation>
    <scope>NUCLEOTIDE SEQUENCE [LARGE SCALE GENOMIC DNA]</scope>
</reference>
<feature type="non-terminal residue" evidence="2">
    <location>
        <position position="1"/>
    </location>
</feature>
<sequence>EVLAYVVSSAPATSVALTPIPTSASGIFELSIVPTDPALTDAPKAPVLSEGQADPASIEDPEVPEVPEALANPFTGI</sequence>
<gene>
    <name evidence="2" type="ORF">ILEXP_LOCUS46259</name>
</gene>
<dbReference type="EMBL" id="CAUOFW020006826">
    <property type="protein sequence ID" value="CAK9176402.1"/>
    <property type="molecule type" value="Genomic_DNA"/>
</dbReference>
<dbReference type="Proteomes" id="UP001642360">
    <property type="component" value="Unassembled WGS sequence"/>
</dbReference>
<organism evidence="2 3">
    <name type="scientific">Ilex paraguariensis</name>
    <name type="common">yerba mate</name>
    <dbReference type="NCBI Taxonomy" id="185542"/>
    <lineage>
        <taxon>Eukaryota</taxon>
        <taxon>Viridiplantae</taxon>
        <taxon>Streptophyta</taxon>
        <taxon>Embryophyta</taxon>
        <taxon>Tracheophyta</taxon>
        <taxon>Spermatophyta</taxon>
        <taxon>Magnoliopsida</taxon>
        <taxon>eudicotyledons</taxon>
        <taxon>Gunneridae</taxon>
        <taxon>Pentapetalae</taxon>
        <taxon>asterids</taxon>
        <taxon>campanulids</taxon>
        <taxon>Aquifoliales</taxon>
        <taxon>Aquifoliaceae</taxon>
        <taxon>Ilex</taxon>
    </lineage>
</organism>
<dbReference type="AlphaFoldDB" id="A0ABC8U3R3"/>
<feature type="region of interest" description="Disordered" evidence="1">
    <location>
        <begin position="41"/>
        <end position="77"/>
    </location>
</feature>
<proteinExistence type="predicted"/>
<keyword evidence="3" id="KW-1185">Reference proteome</keyword>
<evidence type="ECO:0000313" key="3">
    <source>
        <dbReference type="Proteomes" id="UP001642360"/>
    </source>
</evidence>
<name>A0ABC8U3R3_9AQUA</name>
<protein>
    <submittedName>
        <fullName evidence="2">Uncharacterized protein</fullName>
    </submittedName>
</protein>
<comment type="caution">
    <text evidence="2">The sequence shown here is derived from an EMBL/GenBank/DDBJ whole genome shotgun (WGS) entry which is preliminary data.</text>
</comment>